<keyword evidence="4 6" id="KW-0472">Membrane</keyword>
<comment type="subcellular location">
    <subcellularLocation>
        <location evidence="1">Membrane</location>
    </subcellularLocation>
</comment>
<evidence type="ECO:0000256" key="1">
    <source>
        <dbReference type="ARBA" id="ARBA00004370"/>
    </source>
</evidence>
<feature type="transmembrane region" description="Helical" evidence="6">
    <location>
        <begin position="5"/>
        <end position="22"/>
    </location>
</feature>
<dbReference type="EMBL" id="JACQWF010000379">
    <property type="protein sequence ID" value="MBI4596426.1"/>
    <property type="molecule type" value="Genomic_DNA"/>
</dbReference>
<gene>
    <name evidence="8" type="ORF">HY730_08635</name>
</gene>
<keyword evidence="5" id="KW-0802">TPR repeat</keyword>
<proteinExistence type="predicted"/>
<feature type="domain" description="HemY N-terminal" evidence="7">
    <location>
        <begin position="30"/>
        <end position="116"/>
    </location>
</feature>
<evidence type="ECO:0000313" key="8">
    <source>
        <dbReference type="EMBL" id="MBI4596426.1"/>
    </source>
</evidence>
<evidence type="ECO:0000259" key="7">
    <source>
        <dbReference type="Pfam" id="PF07219"/>
    </source>
</evidence>
<keyword evidence="3 6" id="KW-1133">Transmembrane helix</keyword>
<evidence type="ECO:0000256" key="6">
    <source>
        <dbReference type="SAM" id="Phobius"/>
    </source>
</evidence>
<evidence type="ECO:0000256" key="2">
    <source>
        <dbReference type="ARBA" id="ARBA00022692"/>
    </source>
</evidence>
<comment type="caution">
    <text evidence="8">The sequence shown here is derived from an EMBL/GenBank/DDBJ whole genome shotgun (WGS) entry which is preliminary data.</text>
</comment>
<reference evidence="8" key="1">
    <citation type="submission" date="2020-07" db="EMBL/GenBank/DDBJ databases">
        <title>Huge and variable diversity of episymbiotic CPR bacteria and DPANN archaea in groundwater ecosystems.</title>
        <authorList>
            <person name="He C.Y."/>
            <person name="Keren R."/>
            <person name="Whittaker M."/>
            <person name="Farag I.F."/>
            <person name="Doudna J."/>
            <person name="Cate J.H.D."/>
            <person name="Banfield J.F."/>
        </authorList>
    </citation>
    <scope>NUCLEOTIDE SEQUENCE</scope>
    <source>
        <strain evidence="8">NC_groundwater_1482_Ag_S-0.65um_47_24</strain>
    </source>
</reference>
<dbReference type="SUPFAM" id="SSF48452">
    <property type="entry name" value="TPR-like"/>
    <property type="match status" value="1"/>
</dbReference>
<feature type="repeat" description="TPR" evidence="5">
    <location>
        <begin position="118"/>
        <end position="151"/>
    </location>
</feature>
<evidence type="ECO:0000313" key="9">
    <source>
        <dbReference type="Proteomes" id="UP000772181"/>
    </source>
</evidence>
<evidence type="ECO:0000256" key="4">
    <source>
        <dbReference type="ARBA" id="ARBA00023136"/>
    </source>
</evidence>
<accession>A0A933GN07</accession>
<evidence type="ECO:0000256" key="5">
    <source>
        <dbReference type="PROSITE-ProRule" id="PRU00339"/>
    </source>
</evidence>
<dbReference type="InterPro" id="IPR011990">
    <property type="entry name" value="TPR-like_helical_dom_sf"/>
</dbReference>
<sequence>MSLKIIIGILLVIALTLYIAYFNPTKITIMVFKDISYDFPTAFFVFGLFFLGALVSTLVHTLKSYKRSLLRWRESVQLKRERQTEDNYIQGLRALWEGRNKEAKSAFQAVLQKQSDHVDSMIKLGDVFRSEGSYDEAIKMHLKARSLSGDSILVLRCLESDYRQDSRKRELIETLE</sequence>
<feature type="non-terminal residue" evidence="8">
    <location>
        <position position="176"/>
    </location>
</feature>
<protein>
    <recommendedName>
        <fullName evidence="7">HemY N-terminal domain-containing protein</fullName>
    </recommendedName>
</protein>
<evidence type="ECO:0000256" key="3">
    <source>
        <dbReference type="ARBA" id="ARBA00022989"/>
    </source>
</evidence>
<dbReference type="Proteomes" id="UP000772181">
    <property type="component" value="Unassembled WGS sequence"/>
</dbReference>
<dbReference type="InterPro" id="IPR019734">
    <property type="entry name" value="TPR_rpt"/>
</dbReference>
<dbReference type="Gene3D" id="1.25.40.10">
    <property type="entry name" value="Tetratricopeptide repeat domain"/>
    <property type="match status" value="1"/>
</dbReference>
<dbReference type="AlphaFoldDB" id="A0A933GN07"/>
<dbReference type="Pfam" id="PF07219">
    <property type="entry name" value="HemY_N"/>
    <property type="match status" value="1"/>
</dbReference>
<organism evidence="8 9">
    <name type="scientific">Tectimicrobiota bacterium</name>
    <dbReference type="NCBI Taxonomy" id="2528274"/>
    <lineage>
        <taxon>Bacteria</taxon>
        <taxon>Pseudomonadati</taxon>
        <taxon>Nitrospinota/Tectimicrobiota group</taxon>
        <taxon>Candidatus Tectimicrobiota</taxon>
    </lineage>
</organism>
<dbReference type="GO" id="GO:0016020">
    <property type="term" value="C:membrane"/>
    <property type="evidence" value="ECO:0007669"/>
    <property type="project" value="UniProtKB-SubCell"/>
</dbReference>
<dbReference type="PROSITE" id="PS50005">
    <property type="entry name" value="TPR"/>
    <property type="match status" value="1"/>
</dbReference>
<feature type="transmembrane region" description="Helical" evidence="6">
    <location>
        <begin position="42"/>
        <end position="62"/>
    </location>
</feature>
<keyword evidence="2 6" id="KW-0812">Transmembrane</keyword>
<dbReference type="InterPro" id="IPR010817">
    <property type="entry name" value="HemY_N"/>
</dbReference>
<name>A0A933GN07_UNCTE</name>